<proteinExistence type="predicted"/>
<dbReference type="SUPFAM" id="SSF55620">
    <property type="entry name" value="Tetrahydrobiopterin biosynthesis enzymes-like"/>
    <property type="match status" value="1"/>
</dbReference>
<dbReference type="InterPro" id="IPR001474">
    <property type="entry name" value="GTP_CycHdrlase_I"/>
</dbReference>
<comment type="caution">
    <text evidence="5">The sequence shown here is derived from an EMBL/GenBank/DDBJ whole genome shotgun (WGS) entry which is preliminary data.</text>
</comment>
<dbReference type="GO" id="GO:0006729">
    <property type="term" value="P:tetrahydrobiopterin biosynthetic process"/>
    <property type="evidence" value="ECO:0007669"/>
    <property type="project" value="TreeGrafter"/>
</dbReference>
<dbReference type="Gene3D" id="3.30.1130.10">
    <property type="match status" value="1"/>
</dbReference>
<dbReference type="GO" id="GO:0005737">
    <property type="term" value="C:cytoplasm"/>
    <property type="evidence" value="ECO:0007669"/>
    <property type="project" value="TreeGrafter"/>
</dbReference>
<dbReference type="Pfam" id="PF01227">
    <property type="entry name" value="GTP_cyclohydroI"/>
    <property type="match status" value="1"/>
</dbReference>
<dbReference type="GO" id="GO:0008270">
    <property type="term" value="F:zinc ion binding"/>
    <property type="evidence" value="ECO:0007669"/>
    <property type="project" value="TreeGrafter"/>
</dbReference>
<sequence>MNFHPAKSIHPQLCNEQVEDIDPSGREAMRALVAAKIGELFDILQIDHRSDHNTRDTPERVAKMYVEEILRGRYTAPPEITEFDNADGYDQLIVTGPIDVRSTCAHHLMPIYGQAYIGILPAAAGKLIGLSKYDRIVDYFSARLQIQEELVNQIGQFICERTNPRGLAVRVSAVHMCKTHRGVKASHRSRMVSCCYFGEMKSDPSLKSEFLQECLALERGAGD</sequence>
<evidence type="ECO:0000256" key="2">
    <source>
        <dbReference type="ARBA" id="ARBA00012715"/>
    </source>
</evidence>
<dbReference type="EMBL" id="LAZR01000162">
    <property type="protein sequence ID" value="KKN85196.1"/>
    <property type="molecule type" value="Genomic_DNA"/>
</dbReference>
<dbReference type="PANTHER" id="PTHR11109">
    <property type="entry name" value="GTP CYCLOHYDROLASE I"/>
    <property type="match status" value="1"/>
</dbReference>
<gene>
    <name evidence="5" type="ORF">LCGC14_0281780</name>
</gene>
<protein>
    <recommendedName>
        <fullName evidence="2">GTP cyclohydrolase I</fullName>
        <ecNumber evidence="2">3.5.4.16</ecNumber>
    </recommendedName>
</protein>
<dbReference type="GO" id="GO:0005525">
    <property type="term" value="F:GTP binding"/>
    <property type="evidence" value="ECO:0007669"/>
    <property type="project" value="TreeGrafter"/>
</dbReference>
<evidence type="ECO:0000256" key="1">
    <source>
        <dbReference type="ARBA" id="ARBA00005080"/>
    </source>
</evidence>
<dbReference type="EC" id="3.5.4.16" evidence="2"/>
<feature type="domain" description="GTP cyclohydrolase I" evidence="4">
    <location>
        <begin position="37"/>
        <end position="213"/>
    </location>
</feature>
<evidence type="ECO:0000313" key="5">
    <source>
        <dbReference type="EMBL" id="KKN85196.1"/>
    </source>
</evidence>
<reference evidence="5" key="1">
    <citation type="journal article" date="2015" name="Nature">
        <title>Complex archaea that bridge the gap between prokaryotes and eukaryotes.</title>
        <authorList>
            <person name="Spang A."/>
            <person name="Saw J.H."/>
            <person name="Jorgensen S.L."/>
            <person name="Zaremba-Niedzwiedzka K."/>
            <person name="Martijn J."/>
            <person name="Lind A.E."/>
            <person name="van Eijk R."/>
            <person name="Schleper C."/>
            <person name="Guy L."/>
            <person name="Ettema T.J."/>
        </authorList>
    </citation>
    <scope>NUCLEOTIDE SEQUENCE</scope>
</reference>
<accession>A0A0F9WGZ7</accession>
<organism evidence="5">
    <name type="scientific">marine sediment metagenome</name>
    <dbReference type="NCBI Taxonomy" id="412755"/>
    <lineage>
        <taxon>unclassified sequences</taxon>
        <taxon>metagenomes</taxon>
        <taxon>ecological metagenomes</taxon>
    </lineage>
</organism>
<dbReference type="InterPro" id="IPR043134">
    <property type="entry name" value="GTP-CH-I_N"/>
</dbReference>
<comment type="pathway">
    <text evidence="1">Cofactor biosynthesis; 7,8-dihydroneopterin triphosphate biosynthesis; 7,8-dihydroneopterin triphosphate from GTP: step 1/1.</text>
</comment>
<dbReference type="InterPro" id="IPR020602">
    <property type="entry name" value="GTP_CycHdrlase_I_dom"/>
</dbReference>
<dbReference type="GO" id="GO:0046654">
    <property type="term" value="P:tetrahydrofolate biosynthetic process"/>
    <property type="evidence" value="ECO:0007669"/>
    <property type="project" value="InterPro"/>
</dbReference>
<dbReference type="AlphaFoldDB" id="A0A0F9WGZ7"/>
<dbReference type="InterPro" id="IPR043133">
    <property type="entry name" value="GTP-CH-I_C/QueF"/>
</dbReference>
<keyword evidence="3" id="KW-0378">Hydrolase</keyword>
<evidence type="ECO:0000256" key="3">
    <source>
        <dbReference type="ARBA" id="ARBA00022801"/>
    </source>
</evidence>
<dbReference type="Gene3D" id="1.10.286.10">
    <property type="match status" value="1"/>
</dbReference>
<dbReference type="PANTHER" id="PTHR11109:SF7">
    <property type="entry name" value="GTP CYCLOHYDROLASE 1"/>
    <property type="match status" value="1"/>
</dbReference>
<dbReference type="GO" id="GO:0003934">
    <property type="term" value="F:GTP cyclohydrolase I activity"/>
    <property type="evidence" value="ECO:0007669"/>
    <property type="project" value="UniProtKB-EC"/>
</dbReference>
<dbReference type="UniPathway" id="UPA00848">
    <property type="reaction ID" value="UER00151"/>
</dbReference>
<evidence type="ECO:0000259" key="4">
    <source>
        <dbReference type="Pfam" id="PF01227"/>
    </source>
</evidence>
<name>A0A0F9WGZ7_9ZZZZ</name>